<feature type="compositionally biased region" description="Basic and acidic residues" evidence="1">
    <location>
        <begin position="22"/>
        <end position="35"/>
    </location>
</feature>
<protein>
    <submittedName>
        <fullName evidence="2">Uncharacterized protein</fullName>
    </submittedName>
</protein>
<dbReference type="AlphaFoldDB" id="A0A9D4GVR7"/>
<organism evidence="2 3">
    <name type="scientific">Dreissena polymorpha</name>
    <name type="common">Zebra mussel</name>
    <name type="synonym">Mytilus polymorpha</name>
    <dbReference type="NCBI Taxonomy" id="45954"/>
    <lineage>
        <taxon>Eukaryota</taxon>
        <taxon>Metazoa</taxon>
        <taxon>Spiralia</taxon>
        <taxon>Lophotrochozoa</taxon>
        <taxon>Mollusca</taxon>
        <taxon>Bivalvia</taxon>
        <taxon>Autobranchia</taxon>
        <taxon>Heteroconchia</taxon>
        <taxon>Euheterodonta</taxon>
        <taxon>Imparidentia</taxon>
        <taxon>Neoheterodontei</taxon>
        <taxon>Myida</taxon>
        <taxon>Dreissenoidea</taxon>
        <taxon>Dreissenidae</taxon>
        <taxon>Dreissena</taxon>
    </lineage>
</organism>
<keyword evidence="3" id="KW-1185">Reference proteome</keyword>
<evidence type="ECO:0000256" key="1">
    <source>
        <dbReference type="SAM" id="MobiDB-lite"/>
    </source>
</evidence>
<comment type="caution">
    <text evidence="2">The sequence shown here is derived from an EMBL/GenBank/DDBJ whole genome shotgun (WGS) entry which is preliminary data.</text>
</comment>
<sequence>MFMGVLNELAKAVVRWFPDKHKCRNSDKHEDREQKSQQGASKGQKCNNGAGPSEGDGIGALAGTRNGVRNGVGAACCEGCGCVVGDDDGDGDVREGTVKIRGDERKGSEGAGNTGKGDALKRIVEVERDMFQEVVDINCSDRVHVYKKCSSKVTVKAGTEAVGSNVCQQCLKMLTLPEDCKHVDNSENLICKCPRMKDPSENHLGLSGQGVGPFALRMSGQSVGHVSLGEGEDLVQGQFDDVEPSLDGATFSLPNGTTECERCRKTLPASRCVQCIFKRFNTVKNHLKEKEAKDAKDRNCENFDELAVTETLCKACKLKAEESSTSKVCLESEIAGSAPTISDVTAKEVEELATYFSDLLALEKESAGEITEEDLENFQ</sequence>
<dbReference type="EMBL" id="JAIWYP010000005">
    <property type="protein sequence ID" value="KAH3822480.1"/>
    <property type="molecule type" value="Genomic_DNA"/>
</dbReference>
<feature type="region of interest" description="Disordered" evidence="1">
    <location>
        <begin position="22"/>
        <end position="52"/>
    </location>
</feature>
<gene>
    <name evidence="2" type="ORF">DPMN_124259</name>
</gene>
<proteinExistence type="predicted"/>
<feature type="region of interest" description="Disordered" evidence="1">
    <location>
        <begin position="94"/>
        <end position="116"/>
    </location>
</feature>
<evidence type="ECO:0000313" key="2">
    <source>
        <dbReference type="EMBL" id="KAH3822480.1"/>
    </source>
</evidence>
<accession>A0A9D4GVR7</accession>
<evidence type="ECO:0000313" key="3">
    <source>
        <dbReference type="Proteomes" id="UP000828390"/>
    </source>
</evidence>
<reference evidence="2" key="2">
    <citation type="submission" date="2020-11" db="EMBL/GenBank/DDBJ databases">
        <authorList>
            <person name="McCartney M.A."/>
            <person name="Auch B."/>
            <person name="Kono T."/>
            <person name="Mallez S."/>
            <person name="Becker A."/>
            <person name="Gohl D.M."/>
            <person name="Silverstein K.A.T."/>
            <person name="Koren S."/>
            <person name="Bechman K.B."/>
            <person name="Herman A."/>
            <person name="Abrahante J.E."/>
            <person name="Garbe J."/>
        </authorList>
    </citation>
    <scope>NUCLEOTIDE SEQUENCE</scope>
    <source>
        <strain evidence="2">Duluth1</strain>
        <tissue evidence="2">Whole animal</tissue>
    </source>
</reference>
<dbReference type="Proteomes" id="UP000828390">
    <property type="component" value="Unassembled WGS sequence"/>
</dbReference>
<name>A0A9D4GVR7_DREPO</name>
<feature type="compositionally biased region" description="Basic and acidic residues" evidence="1">
    <location>
        <begin position="94"/>
        <end position="108"/>
    </location>
</feature>
<reference evidence="2" key="1">
    <citation type="journal article" date="2019" name="bioRxiv">
        <title>The Genome of the Zebra Mussel, Dreissena polymorpha: A Resource for Invasive Species Research.</title>
        <authorList>
            <person name="McCartney M.A."/>
            <person name="Auch B."/>
            <person name="Kono T."/>
            <person name="Mallez S."/>
            <person name="Zhang Y."/>
            <person name="Obille A."/>
            <person name="Becker A."/>
            <person name="Abrahante J.E."/>
            <person name="Garbe J."/>
            <person name="Badalamenti J.P."/>
            <person name="Herman A."/>
            <person name="Mangelson H."/>
            <person name="Liachko I."/>
            <person name="Sullivan S."/>
            <person name="Sone E.D."/>
            <person name="Koren S."/>
            <person name="Silverstein K.A.T."/>
            <person name="Beckman K.B."/>
            <person name="Gohl D.M."/>
        </authorList>
    </citation>
    <scope>NUCLEOTIDE SEQUENCE</scope>
    <source>
        <strain evidence="2">Duluth1</strain>
        <tissue evidence="2">Whole animal</tissue>
    </source>
</reference>
<feature type="compositionally biased region" description="Low complexity" evidence="1">
    <location>
        <begin position="36"/>
        <end position="45"/>
    </location>
</feature>